<dbReference type="GO" id="GO:0008270">
    <property type="term" value="F:zinc ion binding"/>
    <property type="evidence" value="ECO:0007669"/>
    <property type="project" value="UniProtKB-KW"/>
</dbReference>
<feature type="transmembrane region" description="Helical" evidence="1">
    <location>
        <begin position="7"/>
        <end position="26"/>
    </location>
</feature>
<dbReference type="EMBL" id="BMXF01000003">
    <property type="protein sequence ID" value="GHB77628.1"/>
    <property type="molecule type" value="Genomic_DNA"/>
</dbReference>
<dbReference type="PANTHER" id="PTHR24104:SF25">
    <property type="entry name" value="PROTEIN LIN-41"/>
    <property type="match status" value="1"/>
</dbReference>
<gene>
    <name evidence="2" type="primary">pam</name>
    <name evidence="2" type="ORF">GCM10007390_34750</name>
</gene>
<organism evidence="2 3">
    <name type="scientific">Persicitalea jodogahamensis</name>
    <dbReference type="NCBI Taxonomy" id="402147"/>
    <lineage>
        <taxon>Bacteria</taxon>
        <taxon>Pseudomonadati</taxon>
        <taxon>Bacteroidota</taxon>
        <taxon>Cytophagia</taxon>
        <taxon>Cytophagales</taxon>
        <taxon>Spirosomataceae</taxon>
        <taxon>Persicitalea</taxon>
    </lineage>
</organism>
<proteinExistence type="predicted"/>
<dbReference type="Gene3D" id="2.120.10.30">
    <property type="entry name" value="TolB, C-terminal domain"/>
    <property type="match status" value="1"/>
</dbReference>
<dbReference type="InterPro" id="IPR011042">
    <property type="entry name" value="6-blade_b-propeller_TolB-like"/>
</dbReference>
<dbReference type="RefSeq" id="WP_189565783.1">
    <property type="nucleotide sequence ID" value="NZ_BMXF01000003.1"/>
</dbReference>
<dbReference type="SUPFAM" id="SSF101898">
    <property type="entry name" value="NHL repeat"/>
    <property type="match status" value="1"/>
</dbReference>
<name>A0A8J3D5F2_9BACT</name>
<keyword evidence="1" id="KW-0812">Transmembrane</keyword>
<keyword evidence="2" id="KW-0560">Oxidoreductase</keyword>
<dbReference type="PANTHER" id="PTHR24104">
    <property type="entry name" value="E3 UBIQUITIN-PROTEIN LIGASE NHLRC1-RELATED"/>
    <property type="match status" value="1"/>
</dbReference>
<reference evidence="2 3" key="1">
    <citation type="journal article" date="2014" name="Int. J. Syst. Evol. Microbiol.">
        <title>Complete genome sequence of Corynebacterium casei LMG S-19264T (=DSM 44701T), isolated from a smear-ripened cheese.</title>
        <authorList>
            <consortium name="US DOE Joint Genome Institute (JGI-PGF)"/>
            <person name="Walter F."/>
            <person name="Albersmeier A."/>
            <person name="Kalinowski J."/>
            <person name="Ruckert C."/>
        </authorList>
    </citation>
    <scope>NUCLEOTIDE SEQUENCE [LARGE SCALE GENOMIC DNA]</scope>
    <source>
        <strain evidence="2 3">KCTC 12866</strain>
    </source>
</reference>
<comment type="caution">
    <text evidence="2">The sequence shown here is derived from an EMBL/GenBank/DDBJ whole genome shotgun (WGS) entry which is preliminary data.</text>
</comment>
<dbReference type="AlphaFoldDB" id="A0A8J3D5F2"/>
<evidence type="ECO:0000256" key="1">
    <source>
        <dbReference type="SAM" id="Phobius"/>
    </source>
</evidence>
<evidence type="ECO:0000313" key="2">
    <source>
        <dbReference type="EMBL" id="GHB77628.1"/>
    </source>
</evidence>
<keyword evidence="2" id="KW-0503">Monooxygenase</keyword>
<dbReference type="GO" id="GO:0004497">
    <property type="term" value="F:monooxygenase activity"/>
    <property type="evidence" value="ECO:0007669"/>
    <property type="project" value="UniProtKB-KW"/>
</dbReference>
<protein>
    <submittedName>
        <fullName evidence="2">Peptidylglycine monooxygenase</fullName>
    </submittedName>
</protein>
<evidence type="ECO:0000313" key="3">
    <source>
        <dbReference type="Proteomes" id="UP000598271"/>
    </source>
</evidence>
<keyword evidence="1" id="KW-0472">Membrane</keyword>
<keyword evidence="3" id="KW-1185">Reference proteome</keyword>
<sequence length="352" mass="39578">MQQSRRDFLAAGTGAMAAAFTPFFILKSKPRLSEEIIGHGDFRYKVHEQWGTLDAGKYPVTNCHEMVQARDGRLFMLTDEPKNNTLIYDQSGKLLDNWTLNLKGGHGLTLHDEGGEEFLYITDISSGRVVKCTLKGKVVMELTNPRADGIYDENSKYIPTETAIGPNGDIYVADGYGSQFILRYDAKGSFISKFGGDSYLQDAKFKQAHGVAIDYRDKANPTLMCTARMKNAFKRFTLEGKYLETYYLPGAYVSRPVFDDDHLYSGVCFGMLPGDYNPKLDRGFVTILDKDNRVVSNPGGNAPVYTNGKLELLLQEQPVFKHCHDVCVDRDKNLYVCQWNAGGVYPYKLERV</sequence>
<keyword evidence="1" id="KW-1133">Transmembrane helix</keyword>
<dbReference type="InterPro" id="IPR050952">
    <property type="entry name" value="TRIM-NHL_E3_ligases"/>
</dbReference>
<accession>A0A8J3D5F2</accession>
<dbReference type="Proteomes" id="UP000598271">
    <property type="component" value="Unassembled WGS sequence"/>
</dbReference>